<evidence type="ECO:0000313" key="4">
    <source>
        <dbReference type="EMBL" id="RLU25398.1"/>
    </source>
</evidence>
<protein>
    <submittedName>
        <fullName evidence="3">Uncharacterized protein</fullName>
    </submittedName>
</protein>
<evidence type="ECO:0000313" key="5">
    <source>
        <dbReference type="Proteomes" id="UP000053097"/>
    </source>
</evidence>
<proteinExistence type="predicted"/>
<evidence type="ECO:0000256" key="1">
    <source>
        <dbReference type="SAM" id="MobiDB-lite"/>
    </source>
</evidence>
<dbReference type="Proteomes" id="UP000279307">
    <property type="component" value="Chromosome 2"/>
</dbReference>
<dbReference type="EMBL" id="QOIP01000002">
    <property type="protein sequence ID" value="RLU25398.1"/>
    <property type="molecule type" value="Genomic_DNA"/>
</dbReference>
<dbReference type="OMA" id="PLPWKED"/>
<evidence type="ECO:0000313" key="3">
    <source>
        <dbReference type="EMBL" id="EZA51343.1"/>
    </source>
</evidence>
<dbReference type="EMBL" id="KK107399">
    <property type="protein sequence ID" value="EZA51343.1"/>
    <property type="molecule type" value="Genomic_DNA"/>
</dbReference>
<feature type="region of interest" description="Disordered" evidence="1">
    <location>
        <begin position="77"/>
        <end position="125"/>
    </location>
</feature>
<evidence type="ECO:0000256" key="2">
    <source>
        <dbReference type="SAM" id="SignalP"/>
    </source>
</evidence>
<feature type="signal peptide" evidence="2">
    <location>
        <begin position="1"/>
        <end position="24"/>
    </location>
</feature>
<organism evidence="3 5">
    <name type="scientific">Ooceraea biroi</name>
    <name type="common">Clonal raider ant</name>
    <name type="synonym">Cerapachys biroi</name>
    <dbReference type="NCBI Taxonomy" id="2015173"/>
    <lineage>
        <taxon>Eukaryota</taxon>
        <taxon>Metazoa</taxon>
        <taxon>Ecdysozoa</taxon>
        <taxon>Arthropoda</taxon>
        <taxon>Hexapoda</taxon>
        <taxon>Insecta</taxon>
        <taxon>Pterygota</taxon>
        <taxon>Neoptera</taxon>
        <taxon>Endopterygota</taxon>
        <taxon>Hymenoptera</taxon>
        <taxon>Apocrita</taxon>
        <taxon>Aculeata</taxon>
        <taxon>Formicoidea</taxon>
        <taxon>Formicidae</taxon>
        <taxon>Dorylinae</taxon>
        <taxon>Ooceraea</taxon>
    </lineage>
</organism>
<name>A0A026W5R1_OOCBI</name>
<feature type="chain" id="PRO_5033709949" evidence="2">
    <location>
        <begin position="25"/>
        <end position="125"/>
    </location>
</feature>
<keyword evidence="2" id="KW-0732">Signal</keyword>
<sequence length="125" mass="13833">MNLSVSAAILCVLVVALLPETTYARPPHWLLNRHRRVSDQRLAEIETMLGLEKVKGVAVPVGLGKIDPAIIGRKRRSIPESDLAKPQGPSMLINPDVDSAPGQSGQVPLLWKKDPREKQRNYQLI</sequence>
<keyword evidence="5" id="KW-1185">Reference proteome</keyword>
<dbReference type="OrthoDB" id="6514900at2759"/>
<reference evidence="3 5" key="1">
    <citation type="journal article" date="2014" name="Curr. Biol.">
        <title>The genome of the clonal raider ant Cerapachys biroi.</title>
        <authorList>
            <person name="Oxley P.R."/>
            <person name="Ji L."/>
            <person name="Fetter-Pruneda I."/>
            <person name="McKenzie S.K."/>
            <person name="Li C."/>
            <person name="Hu H."/>
            <person name="Zhang G."/>
            <person name="Kronauer D.J."/>
        </authorList>
    </citation>
    <scope>NUCLEOTIDE SEQUENCE [LARGE SCALE GENOMIC DNA]</scope>
</reference>
<feature type="compositionally biased region" description="Basic and acidic residues" evidence="1">
    <location>
        <begin position="111"/>
        <end position="125"/>
    </location>
</feature>
<gene>
    <name evidence="4" type="ORF">DMN91_001554</name>
    <name evidence="3" type="ORF">X777_10028</name>
</gene>
<accession>A0A026W5R1</accession>
<reference evidence="4" key="3">
    <citation type="submission" date="2018-07" db="EMBL/GenBank/DDBJ databases">
        <authorList>
            <person name="Mckenzie S.K."/>
            <person name="Kronauer D.J.C."/>
        </authorList>
    </citation>
    <scope>NUCLEOTIDE SEQUENCE</scope>
    <source>
        <strain evidence="4">Clonal line C1</strain>
    </source>
</reference>
<reference evidence="4" key="2">
    <citation type="journal article" date="2018" name="Genome Res.">
        <title>The genomic architecture and molecular evolution of ant odorant receptors.</title>
        <authorList>
            <person name="McKenzie S.K."/>
            <person name="Kronauer D.J.C."/>
        </authorList>
    </citation>
    <scope>NUCLEOTIDE SEQUENCE [LARGE SCALE GENOMIC DNA]</scope>
    <source>
        <strain evidence="4">Clonal line C1</strain>
    </source>
</reference>
<dbReference type="Proteomes" id="UP000053097">
    <property type="component" value="Unassembled WGS sequence"/>
</dbReference>
<dbReference type="AlphaFoldDB" id="A0A026W5R1"/>